<sequence>MAGQDGHYESQAEWYLDMHEQNNRQLTTGVPEIQPHEEYLAISDYDDSFRLGHAPAMNASGTQSARQPAPAIDAFVSPADDHSPYVAKPPAAPASSPHEDHSTNSNSSDQPTPFIVLLPTATSQPGSAPTQAPAGNHHNYPYQIQPSLGHFPAQARIPQLPRPDYSFGGQGMLHVGGYGSASSQFGDLFEFGQPQGTRIAKIDQNDPFNLVGNGDYDQHSGHTSELVQNLDTASSTFHSKLNPWQILSTDDTYTAQARGHGHYPSSAYGEQPDAREKAATQPGSPSSSEGLDRFMRSSEEAHQDSPHGRNWELLDEEDNDQALESTGSSSDDDADANEEPVTSIVTSFAAARMRVDPPGAKHIKLVIENDDAEEVDRKKVQYATRAYKGLRKKPMDVPNKSKLDQEKTAWLKKQVVVLKECKGLMADDEEKKNAFAWCMLFVEVVVKIHRDGIAVHKVSSDQGNGNDKKQRLVLKERDWIVDLKLTCSQRMEKTISFIEQNKYIASDMISGLDMLAFACSPGRYNSQKCSNFKLNNKRSVEKAQKKGTKEASKVAPTEQSSAGKENTNEDAAADGQGADSYANVDPRDGRGTGLSSAVPINEAADGVTSYVSGPAQKRKRSTTLQAGDEGPKKPKRKTPTRSAKKTKA</sequence>
<dbReference type="Proteomes" id="UP001281147">
    <property type="component" value="Unassembled WGS sequence"/>
</dbReference>
<gene>
    <name evidence="1" type="ORF">LTR37_003236</name>
</gene>
<organism evidence="1 2">
    <name type="scientific">Vermiconidia calcicola</name>
    <dbReference type="NCBI Taxonomy" id="1690605"/>
    <lineage>
        <taxon>Eukaryota</taxon>
        <taxon>Fungi</taxon>
        <taxon>Dikarya</taxon>
        <taxon>Ascomycota</taxon>
        <taxon>Pezizomycotina</taxon>
        <taxon>Dothideomycetes</taxon>
        <taxon>Dothideomycetidae</taxon>
        <taxon>Mycosphaerellales</taxon>
        <taxon>Extremaceae</taxon>
        <taxon>Vermiconidia</taxon>
    </lineage>
</organism>
<comment type="caution">
    <text evidence="1">The sequence shown here is derived from an EMBL/GenBank/DDBJ whole genome shotgun (WGS) entry which is preliminary data.</text>
</comment>
<evidence type="ECO:0000313" key="2">
    <source>
        <dbReference type="Proteomes" id="UP001281147"/>
    </source>
</evidence>
<accession>A0ACC3NQH7</accession>
<dbReference type="EMBL" id="JAUTXU010000018">
    <property type="protein sequence ID" value="KAK3721360.1"/>
    <property type="molecule type" value="Genomic_DNA"/>
</dbReference>
<name>A0ACC3NQH7_9PEZI</name>
<reference evidence="1" key="1">
    <citation type="submission" date="2023-07" db="EMBL/GenBank/DDBJ databases">
        <title>Black Yeasts Isolated from many extreme environments.</title>
        <authorList>
            <person name="Coleine C."/>
            <person name="Stajich J.E."/>
            <person name="Selbmann L."/>
        </authorList>
    </citation>
    <scope>NUCLEOTIDE SEQUENCE</scope>
    <source>
        <strain evidence="1">CCFEE 5714</strain>
    </source>
</reference>
<keyword evidence="2" id="KW-1185">Reference proteome</keyword>
<evidence type="ECO:0000313" key="1">
    <source>
        <dbReference type="EMBL" id="KAK3721360.1"/>
    </source>
</evidence>
<protein>
    <submittedName>
        <fullName evidence="1">Uncharacterized protein</fullName>
    </submittedName>
</protein>
<proteinExistence type="predicted"/>